<evidence type="ECO:0008006" key="4">
    <source>
        <dbReference type="Google" id="ProtNLM"/>
    </source>
</evidence>
<evidence type="ECO:0000313" key="3">
    <source>
        <dbReference type="Proteomes" id="UP000193144"/>
    </source>
</evidence>
<accession>A0A1Y2A6V4</accession>
<dbReference type="AlphaFoldDB" id="A0A1Y2A6V4"/>
<dbReference type="STRING" id="1231657.A0A1Y2A6V4"/>
<protein>
    <recommendedName>
        <fullName evidence="4">Glyoxalase-like domain-domain-containing protein</fullName>
    </recommendedName>
</protein>
<feature type="compositionally biased region" description="Polar residues" evidence="1">
    <location>
        <begin position="1"/>
        <end position="18"/>
    </location>
</feature>
<keyword evidence="3" id="KW-1185">Reference proteome</keyword>
<name>A0A1Y2A6V4_9PLEO</name>
<dbReference type="OrthoDB" id="447346at2759"/>
<evidence type="ECO:0000256" key="1">
    <source>
        <dbReference type="SAM" id="MobiDB-lite"/>
    </source>
</evidence>
<dbReference type="SUPFAM" id="SSF54593">
    <property type="entry name" value="Glyoxalase/Bleomycin resistance protein/Dihydroxybiphenyl dioxygenase"/>
    <property type="match status" value="1"/>
</dbReference>
<feature type="region of interest" description="Disordered" evidence="1">
    <location>
        <begin position="1"/>
        <end position="26"/>
    </location>
</feature>
<sequence>MSTSETPKSEAPSQTQTPTIPPEGSPCWVEIMSTDPPKLKSFYESLFPSWSFKNLVAGDARGNDVVHYEFAKPAGLSGGIVKLPEGCTPGEQPMGKGMTVYYFVVSIEEVCANSPSTLI</sequence>
<reference evidence="2 3" key="1">
    <citation type="submission" date="2016-07" db="EMBL/GenBank/DDBJ databases">
        <title>Pervasive Adenine N6-methylation of Active Genes in Fungi.</title>
        <authorList>
            <consortium name="DOE Joint Genome Institute"/>
            <person name="Mondo S.J."/>
            <person name="Dannebaum R.O."/>
            <person name="Kuo R.C."/>
            <person name="Labutti K."/>
            <person name="Haridas S."/>
            <person name="Kuo A."/>
            <person name="Salamov A."/>
            <person name="Ahrendt S.R."/>
            <person name="Lipzen A."/>
            <person name="Sullivan W."/>
            <person name="Andreopoulos W.B."/>
            <person name="Clum A."/>
            <person name="Lindquist E."/>
            <person name="Daum C."/>
            <person name="Ramamoorthy G.K."/>
            <person name="Gryganskyi A."/>
            <person name="Culley D."/>
            <person name="Magnuson J.K."/>
            <person name="James T.Y."/>
            <person name="O'Malley M.A."/>
            <person name="Stajich J.E."/>
            <person name="Spatafora J.W."/>
            <person name="Visel A."/>
            <person name="Grigoriev I.V."/>
        </authorList>
    </citation>
    <scope>NUCLEOTIDE SEQUENCE [LARGE SCALE GENOMIC DNA]</scope>
    <source>
        <strain evidence="2 3">CBS 115471</strain>
    </source>
</reference>
<proteinExistence type="predicted"/>
<organism evidence="2 3">
    <name type="scientific">Clohesyomyces aquaticus</name>
    <dbReference type="NCBI Taxonomy" id="1231657"/>
    <lineage>
        <taxon>Eukaryota</taxon>
        <taxon>Fungi</taxon>
        <taxon>Dikarya</taxon>
        <taxon>Ascomycota</taxon>
        <taxon>Pezizomycotina</taxon>
        <taxon>Dothideomycetes</taxon>
        <taxon>Pleosporomycetidae</taxon>
        <taxon>Pleosporales</taxon>
        <taxon>Lindgomycetaceae</taxon>
        <taxon>Clohesyomyces</taxon>
    </lineage>
</organism>
<dbReference type="Proteomes" id="UP000193144">
    <property type="component" value="Unassembled WGS sequence"/>
</dbReference>
<dbReference type="InterPro" id="IPR029068">
    <property type="entry name" value="Glyas_Bleomycin-R_OHBP_Dase"/>
</dbReference>
<gene>
    <name evidence="2" type="ORF">BCR34DRAFT_361470</name>
</gene>
<dbReference type="EMBL" id="MCFA01000008">
    <property type="protein sequence ID" value="ORY18221.1"/>
    <property type="molecule type" value="Genomic_DNA"/>
</dbReference>
<comment type="caution">
    <text evidence="2">The sequence shown here is derived from an EMBL/GenBank/DDBJ whole genome shotgun (WGS) entry which is preliminary data.</text>
</comment>
<evidence type="ECO:0000313" key="2">
    <source>
        <dbReference type="EMBL" id="ORY18221.1"/>
    </source>
</evidence>
<dbReference type="Gene3D" id="3.10.180.10">
    <property type="entry name" value="2,3-Dihydroxybiphenyl 1,2-Dioxygenase, domain 1"/>
    <property type="match status" value="1"/>
</dbReference>